<protein>
    <recommendedName>
        <fullName evidence="11">Radical SAM core domain-containing protein</fullName>
    </recommendedName>
</protein>
<evidence type="ECO:0000256" key="7">
    <source>
        <dbReference type="ARBA" id="ARBA00023004"/>
    </source>
</evidence>
<dbReference type="EMBL" id="CP126209">
    <property type="protein sequence ID" value="WIA10845.1"/>
    <property type="molecule type" value="Genomic_DNA"/>
</dbReference>
<evidence type="ECO:0000313" key="10">
    <source>
        <dbReference type="Proteomes" id="UP001244341"/>
    </source>
</evidence>
<keyword evidence="3" id="KW-0004">4Fe-4S</keyword>
<evidence type="ECO:0000256" key="6">
    <source>
        <dbReference type="ARBA" id="ARBA00023002"/>
    </source>
</evidence>
<gene>
    <name evidence="9" type="ORF">OEZ85_011011</name>
</gene>
<comment type="cofactor">
    <cofactor evidence="1">
        <name>[4Fe-4S] cluster</name>
        <dbReference type="ChEBI" id="CHEBI:49883"/>
    </cofactor>
</comment>
<dbReference type="PANTHER" id="PTHR30352:SF13">
    <property type="entry name" value="GLYCYL-RADICAL ENZYME ACTIVATING ENZYME YJJW-RELATED"/>
    <property type="match status" value="1"/>
</dbReference>
<dbReference type="PANTHER" id="PTHR30352">
    <property type="entry name" value="PYRUVATE FORMATE-LYASE-ACTIVATING ENZYME"/>
    <property type="match status" value="1"/>
</dbReference>
<dbReference type="Pfam" id="PF13353">
    <property type="entry name" value="Fer4_12"/>
    <property type="match status" value="1"/>
</dbReference>
<evidence type="ECO:0000256" key="5">
    <source>
        <dbReference type="ARBA" id="ARBA00022723"/>
    </source>
</evidence>
<dbReference type="InterPro" id="IPR001989">
    <property type="entry name" value="Radical_activat_CS"/>
</dbReference>
<dbReference type="CDD" id="cd01335">
    <property type="entry name" value="Radical_SAM"/>
    <property type="match status" value="1"/>
</dbReference>
<comment type="similarity">
    <text evidence="2">Belongs to the organic radical-activating enzymes family.</text>
</comment>
<keyword evidence="7" id="KW-0408">Iron</keyword>
<keyword evidence="8" id="KW-0411">Iron-sulfur</keyword>
<evidence type="ECO:0000256" key="1">
    <source>
        <dbReference type="ARBA" id="ARBA00001966"/>
    </source>
</evidence>
<name>A0ABY8TP83_TETOB</name>
<dbReference type="PROSITE" id="PS01087">
    <property type="entry name" value="RADICAL_ACTIVATING"/>
    <property type="match status" value="1"/>
</dbReference>
<accession>A0ABY8TP83</accession>
<sequence>MVDGMGRRAIVFLHGCPLRCLFCANPETSRAAACATSSCVSVQQVVDRLKRLQSYQLDGITVSGGEPLVQPQFTAALMREARAQLGWTCTLDTSGCSTRAAVRQEVADTAAQIRAAGVQCITERL</sequence>
<keyword evidence="10" id="KW-1185">Reference proteome</keyword>
<evidence type="ECO:0000256" key="3">
    <source>
        <dbReference type="ARBA" id="ARBA00022485"/>
    </source>
</evidence>
<proteinExistence type="inferred from homology"/>
<evidence type="ECO:0000256" key="2">
    <source>
        <dbReference type="ARBA" id="ARBA00009777"/>
    </source>
</evidence>
<dbReference type="InterPro" id="IPR034457">
    <property type="entry name" value="Organic_radical-activating"/>
</dbReference>
<evidence type="ECO:0000256" key="4">
    <source>
        <dbReference type="ARBA" id="ARBA00022691"/>
    </source>
</evidence>
<reference evidence="9 10" key="1">
    <citation type="submission" date="2023-05" db="EMBL/GenBank/DDBJ databases">
        <title>A 100% complete, gapless, phased diploid assembly of the Scenedesmus obliquus UTEX 3031 genome.</title>
        <authorList>
            <person name="Biondi T.C."/>
            <person name="Hanschen E.R."/>
            <person name="Kwon T."/>
            <person name="Eng W."/>
            <person name="Kruse C.P.S."/>
            <person name="Koehler S.I."/>
            <person name="Kunde Y."/>
            <person name="Gleasner C.D."/>
            <person name="You Mak K.T."/>
            <person name="Polle J."/>
            <person name="Hovde B.T."/>
            <person name="Starkenburg S.R."/>
        </authorList>
    </citation>
    <scope>NUCLEOTIDE SEQUENCE [LARGE SCALE GENOMIC DNA]</scope>
    <source>
        <strain evidence="9 10">DOE0152z</strain>
    </source>
</reference>
<dbReference type="SUPFAM" id="SSF102114">
    <property type="entry name" value="Radical SAM enzymes"/>
    <property type="match status" value="1"/>
</dbReference>
<organism evidence="9 10">
    <name type="scientific">Tetradesmus obliquus</name>
    <name type="common">Green alga</name>
    <name type="synonym">Acutodesmus obliquus</name>
    <dbReference type="NCBI Taxonomy" id="3088"/>
    <lineage>
        <taxon>Eukaryota</taxon>
        <taxon>Viridiplantae</taxon>
        <taxon>Chlorophyta</taxon>
        <taxon>core chlorophytes</taxon>
        <taxon>Chlorophyceae</taxon>
        <taxon>CS clade</taxon>
        <taxon>Sphaeropleales</taxon>
        <taxon>Scenedesmaceae</taxon>
        <taxon>Tetradesmus</taxon>
    </lineage>
</organism>
<keyword evidence="5" id="KW-0479">Metal-binding</keyword>
<evidence type="ECO:0008006" key="11">
    <source>
        <dbReference type="Google" id="ProtNLM"/>
    </source>
</evidence>
<keyword evidence="4" id="KW-0949">S-adenosyl-L-methionine</keyword>
<dbReference type="InterPro" id="IPR058240">
    <property type="entry name" value="rSAM_sf"/>
</dbReference>
<dbReference type="SFLD" id="SFLDS00029">
    <property type="entry name" value="Radical_SAM"/>
    <property type="match status" value="1"/>
</dbReference>
<dbReference type="InterPro" id="IPR013785">
    <property type="entry name" value="Aldolase_TIM"/>
</dbReference>
<keyword evidence="6" id="KW-0560">Oxidoreductase</keyword>
<dbReference type="InterPro" id="IPR007197">
    <property type="entry name" value="rSAM"/>
</dbReference>
<evidence type="ECO:0000313" key="9">
    <source>
        <dbReference type="EMBL" id="WIA10845.1"/>
    </source>
</evidence>
<evidence type="ECO:0000256" key="8">
    <source>
        <dbReference type="ARBA" id="ARBA00023014"/>
    </source>
</evidence>
<dbReference type="Gene3D" id="3.20.20.70">
    <property type="entry name" value="Aldolase class I"/>
    <property type="match status" value="1"/>
</dbReference>
<dbReference type="Proteomes" id="UP001244341">
    <property type="component" value="Chromosome 2b"/>
</dbReference>